<keyword evidence="2" id="KW-0521">NADP</keyword>
<feature type="domain" description="Bacterial bifunctional deaminase-reductase C-terminal" evidence="4">
    <location>
        <begin position="16"/>
        <end position="96"/>
    </location>
</feature>
<gene>
    <name evidence="5" type="ORF">ISO4_01141</name>
</gene>
<evidence type="ECO:0000313" key="6">
    <source>
        <dbReference type="Proteomes" id="UP000644441"/>
    </source>
</evidence>
<sequence length="103" mass="11428">DPAEPGAAARAERRGLDLHALTAELSRRECNEVLVECGATLAGAFVREALFDELIVYLAPTLLGADARGLLDLPFDRMDQQIRLQWSDLRRVGDDLRLTLTRP</sequence>
<dbReference type="InterPro" id="IPR024072">
    <property type="entry name" value="DHFR-like_dom_sf"/>
</dbReference>
<organism evidence="5 6">
    <name type="scientific">Alloalcanivorax venustensis ISO4</name>
    <dbReference type="NCBI Taxonomy" id="1177184"/>
    <lineage>
        <taxon>Bacteria</taxon>
        <taxon>Pseudomonadati</taxon>
        <taxon>Pseudomonadota</taxon>
        <taxon>Gammaproteobacteria</taxon>
        <taxon>Oceanospirillales</taxon>
        <taxon>Alcanivoracaceae</taxon>
        <taxon>Alloalcanivorax</taxon>
    </lineage>
</organism>
<comment type="pathway">
    <text evidence="1">Cofactor biosynthesis; riboflavin biosynthesis.</text>
</comment>
<dbReference type="PANTHER" id="PTHR38011">
    <property type="entry name" value="DIHYDROFOLATE REDUCTASE FAMILY PROTEIN (AFU_ORTHOLOGUE AFUA_8G06820)"/>
    <property type="match status" value="1"/>
</dbReference>
<accession>A0ABS0AF61</accession>
<reference evidence="5 6" key="1">
    <citation type="submission" date="2012-09" db="EMBL/GenBank/DDBJ databases">
        <title>Genome Sequence of alkane-degrading Bacterium Alcanivorax venustensis ISO4.</title>
        <authorList>
            <person name="Lai Q."/>
            <person name="Shao Z."/>
        </authorList>
    </citation>
    <scope>NUCLEOTIDE SEQUENCE [LARGE SCALE GENOMIC DNA]</scope>
    <source>
        <strain evidence="5 6">ISO4</strain>
    </source>
</reference>
<dbReference type="EMBL" id="ARXR01000007">
    <property type="protein sequence ID" value="MBF5052539.1"/>
    <property type="molecule type" value="Genomic_DNA"/>
</dbReference>
<dbReference type="PANTHER" id="PTHR38011:SF7">
    <property type="entry name" value="2,5-DIAMINO-6-RIBOSYLAMINO-4(3H)-PYRIMIDINONE 5'-PHOSPHATE REDUCTASE"/>
    <property type="match status" value="1"/>
</dbReference>
<feature type="non-terminal residue" evidence="5">
    <location>
        <position position="1"/>
    </location>
</feature>
<evidence type="ECO:0000256" key="3">
    <source>
        <dbReference type="ARBA" id="ARBA00023002"/>
    </source>
</evidence>
<dbReference type="Gene3D" id="3.40.430.10">
    <property type="entry name" value="Dihydrofolate Reductase, subunit A"/>
    <property type="match status" value="1"/>
</dbReference>
<comment type="caution">
    <text evidence="5">The sequence shown here is derived from an EMBL/GenBank/DDBJ whole genome shotgun (WGS) entry which is preliminary data.</text>
</comment>
<keyword evidence="3" id="KW-0560">Oxidoreductase</keyword>
<evidence type="ECO:0000256" key="1">
    <source>
        <dbReference type="ARBA" id="ARBA00005104"/>
    </source>
</evidence>
<dbReference type="RefSeq" id="WP_194855477.1">
    <property type="nucleotide sequence ID" value="NZ_ARXR01000007.1"/>
</dbReference>
<evidence type="ECO:0000259" key="4">
    <source>
        <dbReference type="Pfam" id="PF01872"/>
    </source>
</evidence>
<dbReference type="SUPFAM" id="SSF53597">
    <property type="entry name" value="Dihydrofolate reductase-like"/>
    <property type="match status" value="1"/>
</dbReference>
<proteinExistence type="predicted"/>
<evidence type="ECO:0000256" key="2">
    <source>
        <dbReference type="ARBA" id="ARBA00022857"/>
    </source>
</evidence>
<dbReference type="InterPro" id="IPR002734">
    <property type="entry name" value="RibDG_C"/>
</dbReference>
<dbReference type="InterPro" id="IPR050765">
    <property type="entry name" value="Riboflavin_Biosynth_HTPR"/>
</dbReference>
<keyword evidence="6" id="KW-1185">Reference proteome</keyword>
<dbReference type="Proteomes" id="UP000644441">
    <property type="component" value="Unassembled WGS sequence"/>
</dbReference>
<protein>
    <submittedName>
        <fullName evidence="5">(S)-2-hydroxy-fatty-acid dehydrogenase</fullName>
    </submittedName>
</protein>
<evidence type="ECO:0000313" key="5">
    <source>
        <dbReference type="EMBL" id="MBF5052539.1"/>
    </source>
</evidence>
<name>A0ABS0AF61_9GAMM</name>
<dbReference type="Pfam" id="PF01872">
    <property type="entry name" value="RibD_C"/>
    <property type="match status" value="1"/>
</dbReference>